<dbReference type="OrthoDB" id="3830861at2"/>
<organism evidence="1 2">
    <name type="scientific">Microcella alkaliphila</name>
    <dbReference type="NCBI Taxonomy" id="279828"/>
    <lineage>
        <taxon>Bacteria</taxon>
        <taxon>Bacillati</taxon>
        <taxon>Actinomycetota</taxon>
        <taxon>Actinomycetes</taxon>
        <taxon>Micrococcales</taxon>
        <taxon>Microbacteriaceae</taxon>
        <taxon>Microcella</taxon>
    </lineage>
</organism>
<gene>
    <name evidence="1" type="ORF">MalAC0309_1755</name>
</gene>
<dbReference type="RefSeq" id="WP_150129236.1">
    <property type="nucleotide sequence ID" value="NZ_AP017315.1"/>
</dbReference>
<dbReference type="Proteomes" id="UP000218965">
    <property type="component" value="Chromosome"/>
</dbReference>
<dbReference type="AlphaFoldDB" id="A0A0U5BNZ1"/>
<protein>
    <submittedName>
        <fullName evidence="1">Uncharacterized protein</fullName>
    </submittedName>
</protein>
<reference evidence="2" key="1">
    <citation type="submission" date="2015-12" db="EMBL/GenBank/DDBJ databases">
        <authorList>
            <person name="Shamseldin A."/>
            <person name="Moawad H."/>
            <person name="Abd El-Rahim W.M."/>
            <person name="Sadowsky M.J."/>
        </authorList>
    </citation>
    <scope>NUCLEOTIDE SEQUENCE [LARGE SCALE GENOMIC DNA]</scope>
    <source>
        <strain evidence="2">JAM AC0309</strain>
    </source>
</reference>
<evidence type="ECO:0000313" key="2">
    <source>
        <dbReference type="Proteomes" id="UP000218965"/>
    </source>
</evidence>
<dbReference type="KEGG" id="malk:MalAC0309_1755"/>
<accession>A0A0U5BNZ1</accession>
<sequence>MTSSAGDGVRPTRRVLDRLGVPIPVLTTLLHEVTDPLIAKAQSVPHDVESGGGERIRTLSDRVWFKVKRARQRGACTQLTAGELNALTISHPWWLGAAGTRTADSRTDFYAELDTYGKDSAELLPSEWDWRRLEAEAATLAVRVTRAAMQQAVSRALVSGDIIVVRLGERDVRIRIRVLPDGEAYVAISFVNSMETEFMVTVLDAIPGVDASDWQPEPTSPLHLELEPGEMIFSTLLSIEVQQRLAAVST</sequence>
<evidence type="ECO:0000313" key="1">
    <source>
        <dbReference type="EMBL" id="BAU32603.1"/>
    </source>
</evidence>
<name>A0A0U5BNZ1_9MICO</name>
<dbReference type="EMBL" id="AP017315">
    <property type="protein sequence ID" value="BAU32603.1"/>
    <property type="molecule type" value="Genomic_DNA"/>
</dbReference>
<reference evidence="1 2" key="2">
    <citation type="submission" date="2016-01" db="EMBL/GenBank/DDBJ databases">
        <title>Microcella alkaliphila JAM AC0309 whole genome shotgun sequence.</title>
        <authorList>
            <person name="Kurata A."/>
            <person name="Hirose Y."/>
            <person name="Kishimoto N."/>
            <person name="Kobayashi T."/>
        </authorList>
    </citation>
    <scope>NUCLEOTIDE SEQUENCE [LARGE SCALE GENOMIC DNA]</scope>
    <source>
        <strain evidence="1 2">JAM AC0309</strain>
    </source>
</reference>
<proteinExistence type="predicted"/>